<keyword evidence="8 19" id="KW-0812">Transmembrane</keyword>
<evidence type="ECO:0000256" key="6">
    <source>
        <dbReference type="ARBA" id="ARBA00018074"/>
    </source>
</evidence>
<comment type="catalytic activity">
    <reaction evidence="16">
        <text>a 1,2-diacyl-sn-glycero-3-phosphoethanolamine(in) = a 1,2-diacyl-sn-glycero-3-phosphoethanolamine(out)</text>
        <dbReference type="Rhea" id="RHEA:38895"/>
        <dbReference type="ChEBI" id="CHEBI:64612"/>
    </reaction>
</comment>
<dbReference type="Pfam" id="PF04109">
    <property type="entry name" value="ATG9"/>
    <property type="match status" value="1"/>
</dbReference>
<dbReference type="OrthoDB" id="2020634at2759"/>
<evidence type="ECO:0000256" key="16">
    <source>
        <dbReference type="ARBA" id="ARBA00024615"/>
    </source>
</evidence>
<keyword evidence="14" id="KW-0968">Cytoplasmic vesicle</keyword>
<keyword evidence="11" id="KW-0333">Golgi apparatus</keyword>
<keyword evidence="10 19" id="KW-0072">Autophagy</keyword>
<evidence type="ECO:0000256" key="14">
    <source>
        <dbReference type="ARBA" id="ARBA00023329"/>
    </source>
</evidence>
<feature type="compositionally biased region" description="Basic and acidic residues" evidence="20">
    <location>
        <begin position="74"/>
        <end position="88"/>
    </location>
</feature>
<dbReference type="GO" id="GO:0034497">
    <property type="term" value="P:protein localization to phagophore assembly site"/>
    <property type="evidence" value="ECO:0007669"/>
    <property type="project" value="TreeGrafter"/>
</dbReference>
<accession>A0A9P6BAV1</accession>
<feature type="transmembrane region" description="Helical" evidence="19">
    <location>
        <begin position="272"/>
        <end position="300"/>
    </location>
</feature>
<evidence type="ECO:0000256" key="2">
    <source>
        <dbReference type="ARBA" id="ARBA00004477"/>
    </source>
</evidence>
<dbReference type="PANTHER" id="PTHR13038">
    <property type="entry name" value="APG9 AUTOPHAGY 9"/>
    <property type="match status" value="1"/>
</dbReference>
<evidence type="ECO:0000313" key="21">
    <source>
        <dbReference type="EMBL" id="KAF9520619.1"/>
    </source>
</evidence>
<comment type="subcellular location">
    <subcellularLocation>
        <location evidence="1">Cytoplasmic vesicle membrane</location>
        <topology evidence="1">Multi-pass membrane protein</topology>
    </subcellularLocation>
    <subcellularLocation>
        <location evidence="2">Endoplasmic reticulum membrane</location>
        <topology evidence="2">Multi-pass membrane protein</topology>
    </subcellularLocation>
    <subcellularLocation>
        <location evidence="4">Golgi apparatus membrane</location>
        <topology evidence="4">Multi-pass membrane protein</topology>
    </subcellularLocation>
    <subcellularLocation>
        <location evidence="3 19">Preautophagosomal structure membrane</location>
        <topology evidence="3 19">Multi-pass membrane protein</topology>
    </subcellularLocation>
</comment>
<keyword evidence="9 19" id="KW-1133">Transmembrane helix</keyword>
<evidence type="ECO:0000313" key="22">
    <source>
        <dbReference type="Proteomes" id="UP000886523"/>
    </source>
</evidence>
<feature type="compositionally biased region" description="Acidic residues" evidence="20">
    <location>
        <begin position="29"/>
        <end position="45"/>
    </location>
</feature>
<name>A0A9P6BAV1_9AGAM</name>
<comment type="catalytic activity">
    <reaction evidence="17">
        <text>a 1,2-diacyl-sn-glycero-3-phospho-(1D-myo-inositol-3-phosphate)(in) = a 1,2-diacyl-sn-glycero-3-phospho-(1D-myo-inositol-3-phosphate)(out)</text>
        <dbReference type="Rhea" id="RHEA:67920"/>
        <dbReference type="ChEBI" id="CHEBI:58088"/>
    </reaction>
</comment>
<feature type="transmembrane region" description="Helical" evidence="19">
    <location>
        <begin position="452"/>
        <end position="476"/>
    </location>
</feature>
<proteinExistence type="inferred from homology"/>
<evidence type="ECO:0000256" key="18">
    <source>
        <dbReference type="ARBA" id="ARBA00024631"/>
    </source>
</evidence>
<evidence type="ECO:0000256" key="8">
    <source>
        <dbReference type="ARBA" id="ARBA00022692"/>
    </source>
</evidence>
<feature type="transmembrane region" description="Helical" evidence="19">
    <location>
        <begin position="575"/>
        <end position="593"/>
    </location>
</feature>
<feature type="transmembrane region" description="Helical" evidence="19">
    <location>
        <begin position="541"/>
        <end position="559"/>
    </location>
</feature>
<evidence type="ECO:0000256" key="3">
    <source>
        <dbReference type="ARBA" id="ARBA00004511"/>
    </source>
</evidence>
<protein>
    <recommendedName>
        <fullName evidence="6 19">Autophagy-related protein 9</fullName>
    </recommendedName>
</protein>
<dbReference type="PANTHER" id="PTHR13038:SF10">
    <property type="entry name" value="AUTOPHAGY-RELATED PROTEIN 9"/>
    <property type="match status" value="1"/>
</dbReference>
<evidence type="ECO:0000256" key="7">
    <source>
        <dbReference type="ARBA" id="ARBA00022448"/>
    </source>
</evidence>
<dbReference type="GO" id="GO:0006869">
    <property type="term" value="P:lipid transport"/>
    <property type="evidence" value="ECO:0007669"/>
    <property type="project" value="UniProtKB-KW"/>
</dbReference>
<dbReference type="GO" id="GO:0034727">
    <property type="term" value="P:piecemeal microautophagy of the nucleus"/>
    <property type="evidence" value="ECO:0007669"/>
    <property type="project" value="TreeGrafter"/>
</dbReference>
<evidence type="ECO:0000256" key="4">
    <source>
        <dbReference type="ARBA" id="ARBA00004653"/>
    </source>
</evidence>
<dbReference type="AlphaFoldDB" id="A0A9P6BAV1"/>
<organism evidence="21 22">
    <name type="scientific">Hydnum rufescens UP504</name>
    <dbReference type="NCBI Taxonomy" id="1448309"/>
    <lineage>
        <taxon>Eukaryota</taxon>
        <taxon>Fungi</taxon>
        <taxon>Dikarya</taxon>
        <taxon>Basidiomycota</taxon>
        <taxon>Agaricomycotina</taxon>
        <taxon>Agaricomycetes</taxon>
        <taxon>Cantharellales</taxon>
        <taxon>Hydnaceae</taxon>
        <taxon>Hydnum</taxon>
    </lineage>
</organism>
<evidence type="ECO:0000256" key="1">
    <source>
        <dbReference type="ARBA" id="ARBA00004439"/>
    </source>
</evidence>
<sequence>MSNSRPFLHLLNPLGRNYRGYEQAHADLVEEEDEEDDTEGDDDDRGEGPSRGRASWLRSHPGPGGVNPIPMHSVHTETPENQQHHGQYEDEEDDGEVPQSFMIEARRSTKPPQSRNVGSDTKLKTAGMPPQSRSRIYRKSSRVGFGDAKPPLSMPPRPSDLQSTADFTLPAPNIASSTPQAPSRRGLDEYERALWNWVNVYNLDAFLQEVYAYYTGKGIYCIALSRGLNLLTVGFVIGFSTFLLGCIDYSAIPGTTKLFNVLVPHCVSRFSGFTLLFFISFGAFWTWNFFTFVVGILRLLDMYRFYTHLLDIPDADIQTISWPEIVRRIGKIRESNPVTALSSANALTTDSVTAPLDAHDIANRIMRQENYLIALFNKELLNLRFPLPLAIERLLGSNIGERGQGRTLTKALEWNLRFCLLGFLFDHDGRVRKPFVTQKNRKALVEALRRRFIFMGCLNAIFVPFIVLYLIMYSFFRYFEEYHKNPSSIGGRQYTPFAQWKFREFNELPHLFTRRLHESYPAASEYIDQFPNEKMALVMKFVSFIAGSFAAVLVVASIIDPDHFLHFEITPHRTVLFYVGVFGSVLAVARGMIPEDHQVLDTEDLIREAIRYTHYMPQEWKGQLHSQKVHKEFGHLFEMKITVYFQELLSVLLTPFILWFSLPPSSPVIIDFFREFSVHVDGLGYVCSFAVFDFKRHGNINFGAPTETNDERYLSKEGKMEKSFLNFKAANPDWNPTDPAGSIYLSRLADLTPIHEPPMHRRHARFGNHRGTGLRYNAGYGGTRAFAHAPIPQIHSPGSGATPPMSQEQRNAERAKMYETAFQKSHATRSAAGGVGGPGAAKATKPAAAVKEPSTLADDDIRSDLGDSYVDGVGPRGPRGLDDDGMADQVEVEELANGGVMGLLTQIYDQRRPVL</sequence>
<dbReference type="GO" id="GO:0030659">
    <property type="term" value="C:cytoplasmic vesicle membrane"/>
    <property type="evidence" value="ECO:0007669"/>
    <property type="project" value="UniProtKB-SubCell"/>
</dbReference>
<dbReference type="GO" id="GO:0061709">
    <property type="term" value="P:reticulophagy"/>
    <property type="evidence" value="ECO:0007669"/>
    <property type="project" value="TreeGrafter"/>
</dbReference>
<feature type="transmembrane region" description="Helical" evidence="19">
    <location>
        <begin position="227"/>
        <end position="252"/>
    </location>
</feature>
<comment type="similarity">
    <text evidence="5 19">Belongs to the ATG9 family.</text>
</comment>
<keyword evidence="12 19" id="KW-0445">Lipid transport</keyword>
<comment type="function">
    <text evidence="19">Phospholipid scramblase involved in autophagy. Cycles between the preautophagosomal structure/phagophore assembly site (PAS) and the cytoplasmic vesicle pool and supplies membrane for the growing autophagosome. Lipid scramblase activity plays a key role in preautophagosomal structure/phagophore assembly by distributing the phospholipids that arrive through ATG2 from the cytoplasmic to the luminal leaflet of the bilayer, thereby driving autophagosomal membrane expansion.</text>
</comment>
<keyword evidence="22" id="KW-1185">Reference proteome</keyword>
<dbReference type="GO" id="GO:0000422">
    <property type="term" value="P:autophagy of mitochondrion"/>
    <property type="evidence" value="ECO:0007669"/>
    <property type="project" value="TreeGrafter"/>
</dbReference>
<dbReference type="GO" id="GO:0005776">
    <property type="term" value="C:autophagosome"/>
    <property type="evidence" value="ECO:0007669"/>
    <property type="project" value="TreeGrafter"/>
</dbReference>
<evidence type="ECO:0000256" key="20">
    <source>
        <dbReference type="SAM" id="MobiDB-lite"/>
    </source>
</evidence>
<feature type="transmembrane region" description="Helical" evidence="19">
    <location>
        <begin position="643"/>
        <end position="662"/>
    </location>
</feature>
<comment type="catalytic activity">
    <reaction evidence="18">
        <text>a 1,2-diacyl-sn-glycero-3-phosphocholine(in) = a 1,2-diacyl-sn-glycero-3-phosphocholine(out)</text>
        <dbReference type="Rhea" id="RHEA:38571"/>
        <dbReference type="ChEBI" id="CHEBI:57643"/>
    </reaction>
</comment>
<dbReference type="GO" id="GO:0000139">
    <property type="term" value="C:Golgi membrane"/>
    <property type="evidence" value="ECO:0007669"/>
    <property type="project" value="UniProtKB-SubCell"/>
</dbReference>
<evidence type="ECO:0000256" key="11">
    <source>
        <dbReference type="ARBA" id="ARBA00023034"/>
    </source>
</evidence>
<evidence type="ECO:0000256" key="13">
    <source>
        <dbReference type="ARBA" id="ARBA00023136"/>
    </source>
</evidence>
<comment type="catalytic activity">
    <reaction evidence="15">
        <text>a 1,2-diacyl-sn-glycero-3-phospho-L-serine(in) = a 1,2-diacyl-sn-glycero-3-phospho-L-serine(out)</text>
        <dbReference type="Rhea" id="RHEA:38663"/>
        <dbReference type="ChEBI" id="CHEBI:57262"/>
    </reaction>
</comment>
<feature type="region of interest" description="Disordered" evidence="20">
    <location>
        <begin position="845"/>
        <end position="883"/>
    </location>
</feature>
<dbReference type="Proteomes" id="UP000886523">
    <property type="component" value="Unassembled WGS sequence"/>
</dbReference>
<evidence type="ECO:0000256" key="12">
    <source>
        <dbReference type="ARBA" id="ARBA00023055"/>
    </source>
</evidence>
<keyword evidence="13 19" id="KW-0472">Membrane</keyword>
<evidence type="ECO:0000256" key="9">
    <source>
        <dbReference type="ARBA" id="ARBA00022989"/>
    </source>
</evidence>
<evidence type="ECO:0000256" key="10">
    <source>
        <dbReference type="ARBA" id="ARBA00023006"/>
    </source>
</evidence>
<dbReference type="EMBL" id="MU128911">
    <property type="protein sequence ID" value="KAF9520619.1"/>
    <property type="molecule type" value="Genomic_DNA"/>
</dbReference>
<comment type="caution">
    <text evidence="21">The sequence shown here is derived from an EMBL/GenBank/DDBJ whole genome shotgun (WGS) entry which is preliminary data.</text>
</comment>
<reference evidence="21" key="1">
    <citation type="journal article" date="2020" name="Nat. Commun.">
        <title>Large-scale genome sequencing of mycorrhizal fungi provides insights into the early evolution of symbiotic traits.</title>
        <authorList>
            <person name="Miyauchi S."/>
            <person name="Kiss E."/>
            <person name="Kuo A."/>
            <person name="Drula E."/>
            <person name="Kohler A."/>
            <person name="Sanchez-Garcia M."/>
            <person name="Morin E."/>
            <person name="Andreopoulos B."/>
            <person name="Barry K.W."/>
            <person name="Bonito G."/>
            <person name="Buee M."/>
            <person name="Carver A."/>
            <person name="Chen C."/>
            <person name="Cichocki N."/>
            <person name="Clum A."/>
            <person name="Culley D."/>
            <person name="Crous P.W."/>
            <person name="Fauchery L."/>
            <person name="Girlanda M."/>
            <person name="Hayes R.D."/>
            <person name="Keri Z."/>
            <person name="LaButti K."/>
            <person name="Lipzen A."/>
            <person name="Lombard V."/>
            <person name="Magnuson J."/>
            <person name="Maillard F."/>
            <person name="Murat C."/>
            <person name="Nolan M."/>
            <person name="Ohm R.A."/>
            <person name="Pangilinan J."/>
            <person name="Pereira M.F."/>
            <person name="Perotto S."/>
            <person name="Peter M."/>
            <person name="Pfister S."/>
            <person name="Riley R."/>
            <person name="Sitrit Y."/>
            <person name="Stielow J.B."/>
            <person name="Szollosi G."/>
            <person name="Zifcakova L."/>
            <person name="Stursova M."/>
            <person name="Spatafora J.W."/>
            <person name="Tedersoo L."/>
            <person name="Vaario L.M."/>
            <person name="Yamada A."/>
            <person name="Yan M."/>
            <person name="Wang P."/>
            <person name="Xu J."/>
            <person name="Bruns T."/>
            <person name="Baldrian P."/>
            <person name="Vilgalys R."/>
            <person name="Dunand C."/>
            <person name="Henrissat B."/>
            <person name="Grigoriev I.V."/>
            <person name="Hibbett D."/>
            <person name="Nagy L.G."/>
            <person name="Martin F.M."/>
        </authorList>
    </citation>
    <scope>NUCLEOTIDE SEQUENCE</scope>
    <source>
        <strain evidence="21">UP504</strain>
    </source>
</reference>
<feature type="region of interest" description="Disordered" evidence="20">
    <location>
        <begin position="22"/>
        <end position="134"/>
    </location>
</feature>
<evidence type="ECO:0000256" key="19">
    <source>
        <dbReference type="RuleBase" id="RU364027"/>
    </source>
</evidence>
<dbReference type="GO" id="GO:0034045">
    <property type="term" value="C:phagophore assembly site membrane"/>
    <property type="evidence" value="ECO:0007669"/>
    <property type="project" value="UniProtKB-SubCell"/>
</dbReference>
<evidence type="ECO:0000256" key="15">
    <source>
        <dbReference type="ARBA" id="ARBA00024479"/>
    </source>
</evidence>
<feature type="compositionally biased region" description="Polar residues" evidence="20">
    <location>
        <begin position="110"/>
        <end position="119"/>
    </location>
</feature>
<evidence type="ECO:0000256" key="17">
    <source>
        <dbReference type="ARBA" id="ARBA00024621"/>
    </source>
</evidence>
<keyword evidence="7 19" id="KW-0813">Transport</keyword>
<gene>
    <name evidence="21" type="ORF">BS47DRAFT_1440307</name>
</gene>
<dbReference type="InterPro" id="IPR007241">
    <property type="entry name" value="Autophagy-rel_prot_9"/>
</dbReference>
<dbReference type="GO" id="GO:0005789">
    <property type="term" value="C:endoplasmic reticulum membrane"/>
    <property type="evidence" value="ECO:0007669"/>
    <property type="project" value="UniProtKB-SubCell"/>
</dbReference>
<evidence type="ECO:0000256" key="5">
    <source>
        <dbReference type="ARBA" id="ARBA00006185"/>
    </source>
</evidence>